<dbReference type="OrthoDB" id="4454494at2759"/>
<dbReference type="Gene3D" id="2.60.120.200">
    <property type="match status" value="1"/>
</dbReference>
<dbReference type="KEGG" id="act:ACLA_059320"/>
<dbReference type="Pfam" id="PF14099">
    <property type="entry name" value="Polysacc_lyase"/>
    <property type="match status" value="1"/>
</dbReference>
<dbReference type="eggNOG" id="ENOG502RPGH">
    <property type="taxonomic scope" value="Eukaryota"/>
</dbReference>
<protein>
    <submittedName>
        <fullName evidence="2">Uncharacterized protein</fullName>
    </submittedName>
</protein>
<dbReference type="RefSeq" id="XP_001276694.1">
    <property type="nucleotide sequence ID" value="XM_001276693.1"/>
</dbReference>
<gene>
    <name evidence="2" type="ORF">ACLA_059320</name>
</gene>
<keyword evidence="3" id="KW-1185">Reference proteome</keyword>
<organism evidence="2 3">
    <name type="scientific">Aspergillus clavatus (strain ATCC 1007 / CBS 513.65 / DSM 816 / NCTC 3887 / NRRL 1 / QM 1276 / 107)</name>
    <dbReference type="NCBI Taxonomy" id="344612"/>
    <lineage>
        <taxon>Eukaryota</taxon>
        <taxon>Fungi</taxon>
        <taxon>Dikarya</taxon>
        <taxon>Ascomycota</taxon>
        <taxon>Pezizomycotina</taxon>
        <taxon>Eurotiomycetes</taxon>
        <taxon>Eurotiomycetidae</taxon>
        <taxon>Eurotiales</taxon>
        <taxon>Aspergillaceae</taxon>
        <taxon>Aspergillus</taxon>
        <taxon>Aspergillus subgen. Fumigati</taxon>
    </lineage>
</organism>
<keyword evidence="1" id="KW-0732">Signal</keyword>
<accession>A1C4C8</accession>
<proteinExistence type="predicted"/>
<sequence>MLPHLKPYLLLAITLTLTASTTLCLTLHTNTTPQTSAIQKIASLIHGGPSSLNLSHIHNPHTNTNPINHTTYQLGDTNFYSFTFYLHEEWQFPLRSAFYLAQFTADFSDQTCNAYRPSGLVYVQGDQLHARVLVGTPCAPALTYFEDLGPVQVGKWHRVSIMVKWAADESGFYHLWFDGVKVLEKEGMETMIDDPRVFEFGLCGGLRCS</sequence>
<dbReference type="Proteomes" id="UP000006701">
    <property type="component" value="Unassembled WGS sequence"/>
</dbReference>
<dbReference type="OMA" id="TITHNHE"/>
<dbReference type="AlphaFoldDB" id="A1C4C8"/>
<evidence type="ECO:0000256" key="1">
    <source>
        <dbReference type="SAM" id="SignalP"/>
    </source>
</evidence>
<dbReference type="HOGENOM" id="CLU_1305160_0_0_1"/>
<evidence type="ECO:0000313" key="3">
    <source>
        <dbReference type="Proteomes" id="UP000006701"/>
    </source>
</evidence>
<feature type="chain" id="PRO_5002633110" evidence="1">
    <location>
        <begin position="25"/>
        <end position="209"/>
    </location>
</feature>
<dbReference type="VEuPathDB" id="FungiDB:ACLA_059320"/>
<evidence type="ECO:0000313" key="2">
    <source>
        <dbReference type="EMBL" id="EAW15268.1"/>
    </source>
</evidence>
<dbReference type="GeneID" id="4708929"/>
<name>A1C4C8_ASPCL</name>
<dbReference type="InterPro" id="IPR025975">
    <property type="entry name" value="Polysacc_lyase"/>
</dbReference>
<reference evidence="2 3" key="1">
    <citation type="journal article" date="2008" name="PLoS Genet.">
        <title>Genomic islands in the pathogenic filamentous fungus Aspergillus fumigatus.</title>
        <authorList>
            <person name="Fedorova N.D."/>
            <person name="Khaldi N."/>
            <person name="Joardar V.S."/>
            <person name="Maiti R."/>
            <person name="Amedeo P."/>
            <person name="Anderson M.J."/>
            <person name="Crabtree J."/>
            <person name="Silva J.C."/>
            <person name="Badger J.H."/>
            <person name="Albarraq A."/>
            <person name="Angiuoli S."/>
            <person name="Bussey H."/>
            <person name="Bowyer P."/>
            <person name="Cotty P.J."/>
            <person name="Dyer P.S."/>
            <person name="Egan A."/>
            <person name="Galens K."/>
            <person name="Fraser-Liggett C.M."/>
            <person name="Haas B.J."/>
            <person name="Inman J.M."/>
            <person name="Kent R."/>
            <person name="Lemieux S."/>
            <person name="Malavazi I."/>
            <person name="Orvis J."/>
            <person name="Roemer T."/>
            <person name="Ronning C.M."/>
            <person name="Sundaram J.P."/>
            <person name="Sutton G."/>
            <person name="Turner G."/>
            <person name="Venter J.C."/>
            <person name="White O.R."/>
            <person name="Whitty B.R."/>
            <person name="Youngman P."/>
            <person name="Wolfe K.H."/>
            <person name="Goldman G.H."/>
            <person name="Wortman J.R."/>
            <person name="Jiang B."/>
            <person name="Denning D.W."/>
            <person name="Nierman W.C."/>
        </authorList>
    </citation>
    <scope>NUCLEOTIDE SEQUENCE [LARGE SCALE GENOMIC DNA]</scope>
    <source>
        <strain evidence="3">ATCC 1007 / CBS 513.65 / DSM 816 / NCTC 3887 / NRRL 1</strain>
    </source>
</reference>
<dbReference type="EMBL" id="DS026990">
    <property type="protein sequence ID" value="EAW15268.1"/>
    <property type="molecule type" value="Genomic_DNA"/>
</dbReference>
<feature type="signal peptide" evidence="1">
    <location>
        <begin position="1"/>
        <end position="24"/>
    </location>
</feature>